<dbReference type="InterPro" id="IPR036425">
    <property type="entry name" value="MoaB/Mog-like_dom_sf"/>
</dbReference>
<reference evidence="4" key="1">
    <citation type="submission" date="2019-08" db="EMBL/GenBank/DDBJ databases">
        <authorList>
            <person name="Kucharzyk K."/>
            <person name="Murdoch R.W."/>
            <person name="Higgins S."/>
            <person name="Loffler F."/>
        </authorList>
    </citation>
    <scope>NUCLEOTIDE SEQUENCE</scope>
</reference>
<comment type="caution">
    <text evidence="4">The sequence shown here is derived from an EMBL/GenBank/DDBJ whole genome shotgun (WGS) entry which is preliminary data.</text>
</comment>
<dbReference type="GO" id="GO:0006777">
    <property type="term" value="P:Mo-molybdopterin cofactor biosynthetic process"/>
    <property type="evidence" value="ECO:0007669"/>
    <property type="project" value="UniProtKB-KW"/>
</dbReference>
<dbReference type="AlphaFoldDB" id="A0A645HRL3"/>
<organism evidence="4">
    <name type="scientific">bioreactor metagenome</name>
    <dbReference type="NCBI Taxonomy" id="1076179"/>
    <lineage>
        <taxon>unclassified sequences</taxon>
        <taxon>metagenomes</taxon>
        <taxon>ecological metagenomes</taxon>
    </lineage>
</organism>
<feature type="domain" description="MoaB/Mog" evidence="3">
    <location>
        <begin position="2"/>
        <end position="124"/>
    </location>
</feature>
<proteinExistence type="predicted"/>
<comment type="pathway">
    <text evidence="1">Cofactor biosynthesis; molybdopterin biosynthesis.</text>
</comment>
<dbReference type="Pfam" id="PF00994">
    <property type="entry name" value="MoCF_biosynth"/>
    <property type="match status" value="1"/>
</dbReference>
<gene>
    <name evidence="4" type="ORF">SDC9_189243</name>
</gene>
<dbReference type="PANTHER" id="PTHR43764:SF1">
    <property type="entry name" value="MOLYBDOPTERIN MOLYBDOTRANSFERASE"/>
    <property type="match status" value="1"/>
</dbReference>
<dbReference type="InterPro" id="IPR051920">
    <property type="entry name" value="MPT_Adenylyltrnsfr/MoaC-Rel"/>
</dbReference>
<evidence type="ECO:0000259" key="3">
    <source>
        <dbReference type="SMART" id="SM00852"/>
    </source>
</evidence>
<protein>
    <recommendedName>
        <fullName evidence="3">MoaB/Mog domain-containing protein</fullName>
    </recommendedName>
</protein>
<evidence type="ECO:0000256" key="2">
    <source>
        <dbReference type="ARBA" id="ARBA00023150"/>
    </source>
</evidence>
<evidence type="ECO:0000313" key="4">
    <source>
        <dbReference type="EMBL" id="MPN41688.1"/>
    </source>
</evidence>
<dbReference type="EMBL" id="VSSQ01098898">
    <property type="protein sequence ID" value="MPN41688.1"/>
    <property type="molecule type" value="Genomic_DNA"/>
</dbReference>
<dbReference type="NCBIfam" id="TIGR00177">
    <property type="entry name" value="molyb_syn"/>
    <property type="match status" value="1"/>
</dbReference>
<dbReference type="Gene3D" id="3.40.980.10">
    <property type="entry name" value="MoaB/Mog-like domain"/>
    <property type="match status" value="1"/>
</dbReference>
<accession>A0A645HRL3</accession>
<dbReference type="InterPro" id="IPR001453">
    <property type="entry name" value="MoaB/Mog_dom"/>
</dbReference>
<keyword evidence="2" id="KW-0501">Molybdenum cofactor biosynthesis</keyword>
<dbReference type="SMART" id="SM00852">
    <property type="entry name" value="MoCF_biosynth"/>
    <property type="match status" value="1"/>
</dbReference>
<evidence type="ECO:0000256" key="1">
    <source>
        <dbReference type="ARBA" id="ARBA00005046"/>
    </source>
</evidence>
<name>A0A645HRL3_9ZZZZ</name>
<dbReference type="PANTHER" id="PTHR43764">
    <property type="entry name" value="MOLYBDENUM COFACTOR BIOSYNTHESIS"/>
    <property type="match status" value="1"/>
</dbReference>
<sequence>MAKAVSRIGGIVEKQYILPDEQSEIEKLLCKWVDEADLHVILVTGGTGLSSRDVTPEALESIADKIIPGIGEFMRSRTVYYTPRSILSRGLAVTRKKSLIIAVPGSQTGAEECFEAVAPVIRHGVEILRDWEKECGHKK</sequence>
<dbReference type="CDD" id="cd00886">
    <property type="entry name" value="MogA_MoaB"/>
    <property type="match status" value="1"/>
</dbReference>
<dbReference type="SUPFAM" id="SSF53218">
    <property type="entry name" value="Molybdenum cofactor biosynthesis proteins"/>
    <property type="match status" value="1"/>
</dbReference>